<evidence type="ECO:0000256" key="2">
    <source>
        <dbReference type="ARBA" id="ARBA00022741"/>
    </source>
</evidence>
<dbReference type="EMBL" id="JAUSUU010000003">
    <property type="protein sequence ID" value="MDQ0334795.1"/>
    <property type="molecule type" value="Genomic_DNA"/>
</dbReference>
<sequence>MKLLLVVNPVSGGVDKDPFLKDAKALCDNYGIENQVFKTTGTDDAEALKVILNTFKPDKVAAVGGDGTLLFLAIVLQHSSIPVGIIPMGSANGMATELEVSKQPIEALKELIMSEIVGDLDLLVVNNEHYCIHLGDVGINAKIVKGYENDHKRGMSTYAKYFIDELGKVTAFPMTVECNEKTYDAEGVMLCICNARKYGTGIPINLEGNPMDGVFEIVLIKEINGSMLINAGLSSFNENFINSQHQTSVQTNQAKITFKTPQLLQLDGEVIGEFLSFDVRIIKGAVKLITTQKNPYLER</sequence>
<evidence type="ECO:0000256" key="1">
    <source>
        <dbReference type="ARBA" id="ARBA00022679"/>
    </source>
</evidence>
<evidence type="ECO:0000313" key="8">
    <source>
        <dbReference type="Proteomes" id="UP001138672"/>
    </source>
</evidence>
<dbReference type="AlphaFoldDB" id="A0A9X1C8M2"/>
<keyword evidence="2" id="KW-0547">Nucleotide-binding</keyword>
<dbReference type="Gene3D" id="3.40.50.10330">
    <property type="entry name" value="Probable inorganic polyphosphate/atp-NAD kinase, domain 1"/>
    <property type="match status" value="1"/>
</dbReference>
<dbReference type="Proteomes" id="UP001231587">
    <property type="component" value="Unassembled WGS sequence"/>
</dbReference>
<feature type="domain" description="DAGKc" evidence="5">
    <location>
        <begin position="1"/>
        <end position="129"/>
    </location>
</feature>
<protein>
    <submittedName>
        <fullName evidence="6">Diacylglycerol kinase family enzyme</fullName>
    </submittedName>
</protein>
<dbReference type="PROSITE" id="PS50146">
    <property type="entry name" value="DAGK"/>
    <property type="match status" value="1"/>
</dbReference>
<gene>
    <name evidence="6" type="ORF">J2Z56_001402</name>
    <name evidence="7" type="ORF">J2Z57_001228</name>
</gene>
<dbReference type="PANTHER" id="PTHR12358">
    <property type="entry name" value="SPHINGOSINE KINASE"/>
    <property type="match status" value="1"/>
</dbReference>
<dbReference type="SMART" id="SM00046">
    <property type="entry name" value="DAGKc"/>
    <property type="match status" value="1"/>
</dbReference>
<dbReference type="SUPFAM" id="SSF111331">
    <property type="entry name" value="NAD kinase/diacylglycerol kinase-like"/>
    <property type="match status" value="1"/>
</dbReference>
<comment type="caution">
    <text evidence="6">The sequence shown here is derived from an EMBL/GenBank/DDBJ whole genome shotgun (WGS) entry which is preliminary data.</text>
</comment>
<evidence type="ECO:0000259" key="5">
    <source>
        <dbReference type="PROSITE" id="PS50146"/>
    </source>
</evidence>
<dbReference type="PANTHER" id="PTHR12358:SF54">
    <property type="entry name" value="SPHINGOSINE KINASE RELATED PROTEIN"/>
    <property type="match status" value="1"/>
</dbReference>
<dbReference type="Proteomes" id="UP001138672">
    <property type="component" value="Unassembled WGS sequence"/>
</dbReference>
<proteinExistence type="predicted"/>
<keyword evidence="1" id="KW-0808">Transferase</keyword>
<keyword evidence="3 6" id="KW-0418">Kinase</keyword>
<keyword evidence="9" id="KW-1185">Reference proteome</keyword>
<dbReference type="InterPro" id="IPR045540">
    <property type="entry name" value="YegS/DAGK_C"/>
</dbReference>
<evidence type="ECO:0000313" key="7">
    <source>
        <dbReference type="EMBL" id="MDQ0334795.1"/>
    </source>
</evidence>
<dbReference type="InterPro" id="IPR016064">
    <property type="entry name" value="NAD/diacylglycerol_kinase_sf"/>
</dbReference>
<dbReference type="Pfam" id="PF00781">
    <property type="entry name" value="DAGK_cat"/>
    <property type="match status" value="1"/>
</dbReference>
<dbReference type="Pfam" id="PF19279">
    <property type="entry name" value="YegS_C"/>
    <property type="match status" value="1"/>
</dbReference>
<evidence type="ECO:0000313" key="9">
    <source>
        <dbReference type="Proteomes" id="UP001231587"/>
    </source>
</evidence>
<dbReference type="GO" id="GO:0005524">
    <property type="term" value="F:ATP binding"/>
    <property type="evidence" value="ECO:0007669"/>
    <property type="project" value="UniProtKB-KW"/>
</dbReference>
<reference evidence="6" key="1">
    <citation type="submission" date="2021-03" db="EMBL/GenBank/DDBJ databases">
        <title>Genomic Encyclopedia of Type Strains, Phase IV (KMG-IV): sequencing the most valuable type-strain genomes for metagenomic binning, comparative biology and taxonomic classification.</title>
        <authorList>
            <person name="Goeker M."/>
        </authorList>
    </citation>
    <scope>NUCLEOTIDE SEQUENCE</scope>
    <source>
        <strain evidence="6">DSM 15523</strain>
        <strain evidence="7 9">DSM 16476</strain>
    </source>
</reference>
<organism evidence="6 8">
    <name type="scientific">Formosa algae</name>
    <dbReference type="NCBI Taxonomy" id="225843"/>
    <lineage>
        <taxon>Bacteria</taxon>
        <taxon>Pseudomonadati</taxon>
        <taxon>Bacteroidota</taxon>
        <taxon>Flavobacteriia</taxon>
        <taxon>Flavobacteriales</taxon>
        <taxon>Flavobacteriaceae</taxon>
        <taxon>Formosa</taxon>
    </lineage>
</organism>
<dbReference type="InterPro" id="IPR050187">
    <property type="entry name" value="Lipid_Phosphate_FormReg"/>
</dbReference>
<name>A0A9X1C8M2_9FLAO</name>
<evidence type="ECO:0000256" key="4">
    <source>
        <dbReference type="ARBA" id="ARBA00022840"/>
    </source>
</evidence>
<keyword evidence="4" id="KW-0067">ATP-binding</keyword>
<dbReference type="GO" id="GO:0016301">
    <property type="term" value="F:kinase activity"/>
    <property type="evidence" value="ECO:0007669"/>
    <property type="project" value="UniProtKB-KW"/>
</dbReference>
<evidence type="ECO:0000256" key="3">
    <source>
        <dbReference type="ARBA" id="ARBA00022777"/>
    </source>
</evidence>
<dbReference type="RefSeq" id="WP_057778186.1">
    <property type="nucleotide sequence ID" value="NZ_JAGGJQ010000003.1"/>
</dbReference>
<dbReference type="InterPro" id="IPR001206">
    <property type="entry name" value="Diacylglycerol_kinase_cat_dom"/>
</dbReference>
<dbReference type="EMBL" id="JAGGJQ010000003">
    <property type="protein sequence ID" value="MBP1839491.1"/>
    <property type="molecule type" value="Genomic_DNA"/>
</dbReference>
<evidence type="ECO:0000313" key="6">
    <source>
        <dbReference type="EMBL" id="MBP1839491.1"/>
    </source>
</evidence>
<dbReference type="InterPro" id="IPR017438">
    <property type="entry name" value="ATP-NAD_kinase_N"/>
</dbReference>
<dbReference type="OrthoDB" id="9786026at2"/>
<dbReference type="Gene3D" id="2.60.200.40">
    <property type="match status" value="1"/>
</dbReference>
<accession>A0A9X1C8M2</accession>